<keyword evidence="1" id="KW-0812">Transmembrane</keyword>
<keyword evidence="1" id="KW-1133">Transmembrane helix</keyword>
<feature type="transmembrane region" description="Helical" evidence="1">
    <location>
        <begin position="12"/>
        <end position="32"/>
    </location>
</feature>
<keyword evidence="1" id="KW-0472">Membrane</keyword>
<sequence length="177" mass="19186">MHNENKCMKPVTYLLVTVASWAGIFVGCGTTGPAQPRRSFASCTDSVAPSTGSAFELSPAFLKDLKVIILDGQILAASTKKEANLLDVAVGSSVAKGSLISCVVLIPDDCVVIERPWVSRFQTQEGHQFTVVYVGSDWSKCDRAVLLEFDRNGRVVRSGLAYRDGQWRREAGDEGSE</sequence>
<dbReference type="PROSITE" id="PS51257">
    <property type="entry name" value="PROKAR_LIPOPROTEIN"/>
    <property type="match status" value="1"/>
</dbReference>
<dbReference type="AlphaFoldDB" id="A0A0F9L149"/>
<proteinExistence type="predicted"/>
<comment type="caution">
    <text evidence="2">The sequence shown here is derived from an EMBL/GenBank/DDBJ whole genome shotgun (WGS) entry which is preliminary data.</text>
</comment>
<dbReference type="EMBL" id="LAZR01006966">
    <property type="protein sequence ID" value="KKM88364.1"/>
    <property type="molecule type" value="Genomic_DNA"/>
</dbReference>
<reference evidence="2" key="1">
    <citation type="journal article" date="2015" name="Nature">
        <title>Complex archaea that bridge the gap between prokaryotes and eukaryotes.</title>
        <authorList>
            <person name="Spang A."/>
            <person name="Saw J.H."/>
            <person name="Jorgensen S.L."/>
            <person name="Zaremba-Niedzwiedzka K."/>
            <person name="Martijn J."/>
            <person name="Lind A.E."/>
            <person name="van Eijk R."/>
            <person name="Schleper C."/>
            <person name="Guy L."/>
            <person name="Ettema T.J."/>
        </authorList>
    </citation>
    <scope>NUCLEOTIDE SEQUENCE</scope>
</reference>
<protein>
    <recommendedName>
        <fullName evidence="3">Lipoprotein</fullName>
    </recommendedName>
</protein>
<accession>A0A0F9L149</accession>
<name>A0A0F9L149_9ZZZZ</name>
<evidence type="ECO:0000256" key="1">
    <source>
        <dbReference type="SAM" id="Phobius"/>
    </source>
</evidence>
<organism evidence="2">
    <name type="scientific">marine sediment metagenome</name>
    <dbReference type="NCBI Taxonomy" id="412755"/>
    <lineage>
        <taxon>unclassified sequences</taxon>
        <taxon>metagenomes</taxon>
        <taxon>ecological metagenomes</taxon>
    </lineage>
</organism>
<evidence type="ECO:0000313" key="2">
    <source>
        <dbReference type="EMBL" id="KKM88364.1"/>
    </source>
</evidence>
<gene>
    <name evidence="2" type="ORF">LCGC14_1259460</name>
</gene>
<evidence type="ECO:0008006" key="3">
    <source>
        <dbReference type="Google" id="ProtNLM"/>
    </source>
</evidence>